<keyword evidence="2" id="KW-0489">Methyltransferase</keyword>
<dbReference type="CDD" id="cd02440">
    <property type="entry name" value="AdoMet_MTases"/>
    <property type="match status" value="1"/>
</dbReference>
<dbReference type="InterPro" id="IPR013216">
    <property type="entry name" value="Methyltransf_11"/>
</dbReference>
<sequence length="184" mass="19777">MGFHTFDPAGADRLEDPTRFRFCSREELLAALDPDPSATVADLGSGTGFYTDEVAPFVGRLYGVDVQEEMHARYRENGVPEAVELVTANVEELPFEDAELDAAFSTMTFHEFASADALVEIRRALASGGRLVTVDWSASGDGEAGPPVAERYDAAAAASMLEDAGFALERVEERPETLLVVATA</sequence>
<dbReference type="Gene3D" id="3.40.50.150">
    <property type="entry name" value="Vaccinia Virus protein VP39"/>
    <property type="match status" value="1"/>
</dbReference>
<dbReference type="PANTHER" id="PTHR43591:SF110">
    <property type="entry name" value="RHODANESE DOMAIN-CONTAINING PROTEIN"/>
    <property type="match status" value="1"/>
</dbReference>
<comment type="caution">
    <text evidence="2">The sequence shown here is derived from an EMBL/GenBank/DDBJ whole genome shotgun (WGS) entry which is preliminary data.</text>
</comment>
<dbReference type="Pfam" id="PF08241">
    <property type="entry name" value="Methyltransf_11"/>
    <property type="match status" value="1"/>
</dbReference>
<keyword evidence="3" id="KW-1185">Reference proteome</keyword>
<feature type="domain" description="Methyltransferase type 11" evidence="1">
    <location>
        <begin position="42"/>
        <end position="132"/>
    </location>
</feature>
<dbReference type="SUPFAM" id="SSF53335">
    <property type="entry name" value="S-adenosyl-L-methionine-dependent methyltransferases"/>
    <property type="match status" value="1"/>
</dbReference>
<keyword evidence="2" id="KW-0808">Transferase</keyword>
<dbReference type="GO" id="GO:0008757">
    <property type="term" value="F:S-adenosylmethionine-dependent methyltransferase activity"/>
    <property type="evidence" value="ECO:0007669"/>
    <property type="project" value="InterPro"/>
</dbReference>
<reference evidence="2 3" key="1">
    <citation type="journal article" date="2019" name="Int. J. Syst. Evol. Microbiol.">
        <title>The Global Catalogue of Microorganisms (GCM) 10K type strain sequencing project: providing services to taxonomists for standard genome sequencing and annotation.</title>
        <authorList>
            <consortium name="The Broad Institute Genomics Platform"/>
            <consortium name="The Broad Institute Genome Sequencing Center for Infectious Disease"/>
            <person name="Wu L."/>
            <person name="Ma J."/>
        </authorList>
    </citation>
    <scope>NUCLEOTIDE SEQUENCE [LARGE SCALE GENOMIC DNA]</scope>
    <source>
        <strain evidence="2 3">JCM 16328</strain>
    </source>
</reference>
<protein>
    <submittedName>
        <fullName evidence="2">Methyltransferase domain-containing protein</fullName>
    </submittedName>
</protein>
<proteinExistence type="predicted"/>
<dbReference type="RefSeq" id="WP_343772777.1">
    <property type="nucleotide sequence ID" value="NZ_BAAADV010000001.1"/>
</dbReference>
<name>A0AAV3T7S6_9EURY</name>
<dbReference type="GO" id="GO:0032259">
    <property type="term" value="P:methylation"/>
    <property type="evidence" value="ECO:0007669"/>
    <property type="project" value="UniProtKB-KW"/>
</dbReference>
<dbReference type="EMBL" id="BAAADV010000001">
    <property type="protein sequence ID" value="GAA0666564.1"/>
    <property type="molecule type" value="Genomic_DNA"/>
</dbReference>
<accession>A0AAV3T7S6</accession>
<organism evidence="2 3">
    <name type="scientific">Natronoarchaeum mannanilyticum</name>
    <dbReference type="NCBI Taxonomy" id="926360"/>
    <lineage>
        <taxon>Archaea</taxon>
        <taxon>Methanobacteriati</taxon>
        <taxon>Methanobacteriota</taxon>
        <taxon>Stenosarchaea group</taxon>
        <taxon>Halobacteria</taxon>
        <taxon>Halobacteriales</taxon>
        <taxon>Natronoarchaeaceae</taxon>
    </lineage>
</organism>
<evidence type="ECO:0000313" key="2">
    <source>
        <dbReference type="EMBL" id="GAA0666564.1"/>
    </source>
</evidence>
<dbReference type="Proteomes" id="UP001500420">
    <property type="component" value="Unassembled WGS sequence"/>
</dbReference>
<gene>
    <name evidence="2" type="ORF">GCM10009020_09820</name>
</gene>
<dbReference type="AlphaFoldDB" id="A0AAV3T7S6"/>
<dbReference type="PANTHER" id="PTHR43591">
    <property type="entry name" value="METHYLTRANSFERASE"/>
    <property type="match status" value="1"/>
</dbReference>
<evidence type="ECO:0000259" key="1">
    <source>
        <dbReference type="Pfam" id="PF08241"/>
    </source>
</evidence>
<dbReference type="InterPro" id="IPR029063">
    <property type="entry name" value="SAM-dependent_MTases_sf"/>
</dbReference>
<evidence type="ECO:0000313" key="3">
    <source>
        <dbReference type="Proteomes" id="UP001500420"/>
    </source>
</evidence>